<protein>
    <submittedName>
        <fullName evidence="1">Uncharacterized protein</fullName>
    </submittedName>
</protein>
<evidence type="ECO:0000313" key="2">
    <source>
        <dbReference type="Proteomes" id="UP000192903"/>
    </source>
</evidence>
<reference evidence="2" key="1">
    <citation type="submission" date="2017-04" db="EMBL/GenBank/DDBJ databases">
        <authorList>
            <person name="Varghese N."/>
            <person name="Submissions S."/>
        </authorList>
    </citation>
    <scope>NUCLEOTIDE SEQUENCE [LARGE SCALE GENOMIC DNA]</scope>
    <source>
        <strain evidence="2">B4P</strain>
    </source>
</reference>
<evidence type="ECO:0000313" key="1">
    <source>
        <dbReference type="EMBL" id="SMF32448.1"/>
    </source>
</evidence>
<gene>
    <name evidence="1" type="ORF">SAMN02982989_1167</name>
</gene>
<accession>A0A1X7EF76</accession>
<proteinExistence type="predicted"/>
<organism evidence="1 2">
    <name type="scientific">Xaviernesmea oryzae</name>
    <dbReference type="NCBI Taxonomy" id="464029"/>
    <lineage>
        <taxon>Bacteria</taxon>
        <taxon>Pseudomonadati</taxon>
        <taxon>Pseudomonadota</taxon>
        <taxon>Alphaproteobacteria</taxon>
        <taxon>Hyphomicrobiales</taxon>
        <taxon>Rhizobiaceae</taxon>
        <taxon>Rhizobium/Agrobacterium group</taxon>
        <taxon>Xaviernesmea</taxon>
    </lineage>
</organism>
<dbReference type="OrthoDB" id="7916629at2"/>
<dbReference type="Proteomes" id="UP000192903">
    <property type="component" value="Unassembled WGS sequence"/>
</dbReference>
<keyword evidence="2" id="KW-1185">Reference proteome</keyword>
<dbReference type="AlphaFoldDB" id="A0A1X7EF76"/>
<sequence>MQKQVIEFGGEPVGIVIPDEDRLKFIAVKFHVIDLDERRFNSADEVRLAIRDLVRSRNLAPTAHV</sequence>
<dbReference type="EMBL" id="FXAF01000006">
    <property type="protein sequence ID" value="SMF32448.1"/>
    <property type="molecule type" value="Genomic_DNA"/>
</dbReference>
<name>A0A1X7EF76_9HYPH</name>
<dbReference type="RefSeq" id="WP_085421504.1">
    <property type="nucleotide sequence ID" value="NZ_FXAF01000006.1"/>
</dbReference>